<keyword evidence="1" id="KW-0808">Transferase</keyword>
<evidence type="ECO:0000256" key="4">
    <source>
        <dbReference type="ARBA" id="ARBA00022840"/>
    </source>
</evidence>
<accession>A0A150QXT6</accession>
<name>A0A150QXT6_SORCE</name>
<dbReference type="Gene3D" id="1.10.510.10">
    <property type="entry name" value="Transferase(Phosphotransferase) domain 1"/>
    <property type="match status" value="1"/>
</dbReference>
<organism evidence="8 9">
    <name type="scientific">Sorangium cellulosum</name>
    <name type="common">Polyangium cellulosum</name>
    <dbReference type="NCBI Taxonomy" id="56"/>
    <lineage>
        <taxon>Bacteria</taxon>
        <taxon>Pseudomonadati</taxon>
        <taxon>Myxococcota</taxon>
        <taxon>Polyangia</taxon>
        <taxon>Polyangiales</taxon>
        <taxon>Polyangiaceae</taxon>
        <taxon>Sorangium</taxon>
    </lineage>
</organism>
<feature type="domain" description="Protein kinase" evidence="7">
    <location>
        <begin position="55"/>
        <end position="322"/>
    </location>
</feature>
<dbReference type="InterPro" id="IPR011009">
    <property type="entry name" value="Kinase-like_dom_sf"/>
</dbReference>
<comment type="caution">
    <text evidence="8">The sequence shown here is derived from an EMBL/GenBank/DDBJ whole genome shotgun (WGS) entry which is preliminary data.</text>
</comment>
<keyword evidence="2 5" id="KW-0547">Nucleotide-binding</keyword>
<evidence type="ECO:0000256" key="2">
    <source>
        <dbReference type="ARBA" id="ARBA00022741"/>
    </source>
</evidence>
<evidence type="ECO:0000259" key="7">
    <source>
        <dbReference type="PROSITE" id="PS50011"/>
    </source>
</evidence>
<dbReference type="PANTHER" id="PTHR43289:SF6">
    <property type="entry name" value="SERINE_THREONINE-PROTEIN KINASE NEKL-3"/>
    <property type="match status" value="1"/>
</dbReference>
<reference evidence="8 9" key="1">
    <citation type="submission" date="2014-02" db="EMBL/GenBank/DDBJ databases">
        <title>The small core and large imbalanced accessory genome model reveals a collaborative survival strategy of Sorangium cellulosum strains in nature.</title>
        <authorList>
            <person name="Han K."/>
            <person name="Peng R."/>
            <person name="Blom J."/>
            <person name="Li Y.-Z."/>
        </authorList>
    </citation>
    <scope>NUCLEOTIDE SEQUENCE [LARGE SCALE GENOMIC DNA]</scope>
    <source>
        <strain evidence="8 9">So0011-07</strain>
    </source>
</reference>
<evidence type="ECO:0000313" key="9">
    <source>
        <dbReference type="Proteomes" id="UP000075635"/>
    </source>
</evidence>
<dbReference type="AlphaFoldDB" id="A0A150QXT6"/>
<feature type="region of interest" description="Disordered" evidence="6">
    <location>
        <begin position="372"/>
        <end position="393"/>
    </location>
</feature>
<dbReference type="PROSITE" id="PS00107">
    <property type="entry name" value="PROTEIN_KINASE_ATP"/>
    <property type="match status" value="1"/>
</dbReference>
<sequence>MARTAVQGAGEIMSRIETTDAWSSTDDSSWDLGEGFGESPCSVHYQDGDLIAGKYRLLRKIGEGAMGTVWVATNVAVESTVAIKLMRPELRSPELTDYFHREARAAGRMNHAEIVRVFDLGETADGDPYLVMELIEGESLRSVLAREGRMTPERAISLLLPVAGAMHAAHEKGVVHRDLKPDNVMLVRRGGGRLQPKVVDFGVAKLVAEREESSASASFEVFGTPDYMPPEQALALPTVDRRADVWSFCAMMYELLSGRPPFSSRNALDGLRAVLQDAVPSLVDACDLDADLWAILERGLQKEASARWSSLRELGEALAAWLWSRDVREDARGVSLQGEWLPYEEICTPVSCGETPRLSWVEERGRPSRRWSSRRRAHRLHRPRPQGEQAACH</sequence>
<evidence type="ECO:0000313" key="8">
    <source>
        <dbReference type="EMBL" id="KYF72458.1"/>
    </source>
</evidence>
<dbReference type="PANTHER" id="PTHR43289">
    <property type="entry name" value="MITOGEN-ACTIVATED PROTEIN KINASE KINASE KINASE 20-RELATED"/>
    <property type="match status" value="1"/>
</dbReference>
<dbReference type="InterPro" id="IPR000719">
    <property type="entry name" value="Prot_kinase_dom"/>
</dbReference>
<dbReference type="EMBL" id="JEMB01003446">
    <property type="protein sequence ID" value="KYF72458.1"/>
    <property type="molecule type" value="Genomic_DNA"/>
</dbReference>
<evidence type="ECO:0000256" key="6">
    <source>
        <dbReference type="SAM" id="MobiDB-lite"/>
    </source>
</evidence>
<dbReference type="CDD" id="cd14014">
    <property type="entry name" value="STKc_PknB_like"/>
    <property type="match status" value="1"/>
</dbReference>
<feature type="compositionally biased region" description="Basic residues" evidence="6">
    <location>
        <begin position="372"/>
        <end position="384"/>
    </location>
</feature>
<dbReference type="PROSITE" id="PS50011">
    <property type="entry name" value="PROTEIN_KINASE_DOM"/>
    <property type="match status" value="1"/>
</dbReference>
<dbReference type="Pfam" id="PF00069">
    <property type="entry name" value="Pkinase"/>
    <property type="match status" value="1"/>
</dbReference>
<dbReference type="SUPFAM" id="SSF56112">
    <property type="entry name" value="Protein kinase-like (PK-like)"/>
    <property type="match status" value="1"/>
</dbReference>
<dbReference type="PROSITE" id="PS00108">
    <property type="entry name" value="PROTEIN_KINASE_ST"/>
    <property type="match status" value="1"/>
</dbReference>
<dbReference type="Gene3D" id="3.30.200.20">
    <property type="entry name" value="Phosphorylase Kinase, domain 1"/>
    <property type="match status" value="1"/>
</dbReference>
<dbReference type="SMART" id="SM00220">
    <property type="entry name" value="S_TKc"/>
    <property type="match status" value="1"/>
</dbReference>
<keyword evidence="3" id="KW-0418">Kinase</keyword>
<evidence type="ECO:0000256" key="1">
    <source>
        <dbReference type="ARBA" id="ARBA00022679"/>
    </source>
</evidence>
<protein>
    <recommendedName>
        <fullName evidence="7">Protein kinase domain-containing protein</fullName>
    </recommendedName>
</protein>
<dbReference type="Proteomes" id="UP000075635">
    <property type="component" value="Unassembled WGS sequence"/>
</dbReference>
<dbReference type="InterPro" id="IPR008271">
    <property type="entry name" value="Ser/Thr_kinase_AS"/>
</dbReference>
<proteinExistence type="predicted"/>
<keyword evidence="4 5" id="KW-0067">ATP-binding</keyword>
<feature type="binding site" evidence="5">
    <location>
        <position position="84"/>
    </location>
    <ligand>
        <name>ATP</name>
        <dbReference type="ChEBI" id="CHEBI:30616"/>
    </ligand>
</feature>
<dbReference type="GO" id="GO:0004674">
    <property type="term" value="F:protein serine/threonine kinase activity"/>
    <property type="evidence" value="ECO:0007669"/>
    <property type="project" value="TreeGrafter"/>
</dbReference>
<dbReference type="GO" id="GO:0005524">
    <property type="term" value="F:ATP binding"/>
    <property type="evidence" value="ECO:0007669"/>
    <property type="project" value="UniProtKB-UniRule"/>
</dbReference>
<evidence type="ECO:0000256" key="5">
    <source>
        <dbReference type="PROSITE-ProRule" id="PRU10141"/>
    </source>
</evidence>
<dbReference type="InterPro" id="IPR017441">
    <property type="entry name" value="Protein_kinase_ATP_BS"/>
</dbReference>
<evidence type="ECO:0000256" key="3">
    <source>
        <dbReference type="ARBA" id="ARBA00022777"/>
    </source>
</evidence>
<gene>
    <name evidence="8" type="ORF">BE17_26220</name>
</gene>